<dbReference type="InterPro" id="IPR000045">
    <property type="entry name" value="Prepilin_IV_endopep_pep"/>
</dbReference>
<dbReference type="Gene3D" id="1.20.120.1220">
    <property type="match status" value="1"/>
</dbReference>
<dbReference type="GO" id="GO:0004190">
    <property type="term" value="F:aspartic-type endopeptidase activity"/>
    <property type="evidence" value="ECO:0007669"/>
    <property type="project" value="InterPro"/>
</dbReference>
<feature type="transmembrane region" description="Helical" evidence="2">
    <location>
        <begin position="90"/>
        <end position="109"/>
    </location>
</feature>
<evidence type="ECO:0000256" key="1">
    <source>
        <dbReference type="ARBA" id="ARBA00005801"/>
    </source>
</evidence>
<dbReference type="AlphaFoldDB" id="A0A975IMN1"/>
<dbReference type="PANTHER" id="PTHR30487">
    <property type="entry name" value="TYPE 4 PREPILIN-LIKE PROTEINS LEADER PEPTIDE-PROCESSING ENZYME"/>
    <property type="match status" value="1"/>
</dbReference>
<sequence length="210" mass="20810">MTVILLGGATVFGWAAGWWPIRTVANAHAHGARLHRPGVRTAIAVAAAAAFGLVAWGVGWSPLLPAALLFTAAGVAAAAVDLVEHRLPNAILAAGTVTVLAAIVVASWVHGWGLLFGSLAGGAAMLASYAVVALISPRSMGMGDVKLAGFIGLTLGAFGVTPWLVGLVAAFILGGIVALAALVSRRASLASVIPFGPSMVAGAIVALALG</sequence>
<accession>A0A975IMN1</accession>
<keyword evidence="2" id="KW-0812">Transmembrane</keyword>
<protein>
    <submittedName>
        <fullName evidence="4">Prepilin peptidase</fullName>
    </submittedName>
</protein>
<keyword evidence="2" id="KW-0472">Membrane</keyword>
<dbReference type="RefSeq" id="WP_210896423.1">
    <property type="nucleotide sequence ID" value="NZ_CP071696.1"/>
</dbReference>
<dbReference type="Pfam" id="PF01478">
    <property type="entry name" value="Peptidase_A24"/>
    <property type="match status" value="1"/>
</dbReference>
<feature type="transmembrane region" description="Helical" evidence="2">
    <location>
        <begin position="115"/>
        <end position="136"/>
    </location>
</feature>
<dbReference type="PANTHER" id="PTHR30487:SF0">
    <property type="entry name" value="PREPILIN LEADER PEPTIDASE_N-METHYLTRANSFERASE-RELATED"/>
    <property type="match status" value="1"/>
</dbReference>
<dbReference type="GO" id="GO:0005886">
    <property type="term" value="C:plasma membrane"/>
    <property type="evidence" value="ECO:0007669"/>
    <property type="project" value="TreeGrafter"/>
</dbReference>
<reference evidence="4" key="1">
    <citation type="submission" date="2021-03" db="EMBL/GenBank/DDBJ databases">
        <title>Agromyces archimandritus sp. nov., isolated from the cockroach Archimandrita tessellata.</title>
        <authorList>
            <person name="Guzman J."/>
            <person name="Ortuzar M."/>
            <person name="Poehlein A."/>
            <person name="Daniel R."/>
            <person name="Trujillo M."/>
            <person name="Vilcinskas A."/>
        </authorList>
    </citation>
    <scope>NUCLEOTIDE SEQUENCE</scope>
    <source>
        <strain evidence="4">G127AT</strain>
    </source>
</reference>
<feature type="transmembrane region" description="Helical" evidence="2">
    <location>
        <begin position="6"/>
        <end position="25"/>
    </location>
</feature>
<evidence type="ECO:0000256" key="2">
    <source>
        <dbReference type="SAM" id="Phobius"/>
    </source>
</evidence>
<feature type="transmembrane region" description="Helical" evidence="2">
    <location>
        <begin position="187"/>
        <end position="209"/>
    </location>
</feature>
<evidence type="ECO:0000313" key="4">
    <source>
        <dbReference type="EMBL" id="QTX03635.1"/>
    </source>
</evidence>
<proteinExistence type="inferred from homology"/>
<feature type="domain" description="Prepilin type IV endopeptidase peptidase" evidence="3">
    <location>
        <begin position="69"/>
        <end position="179"/>
    </location>
</feature>
<feature type="transmembrane region" description="Helical" evidence="2">
    <location>
        <begin position="37"/>
        <end position="57"/>
    </location>
</feature>
<keyword evidence="5" id="KW-1185">Reference proteome</keyword>
<keyword evidence="2" id="KW-1133">Transmembrane helix</keyword>
<dbReference type="EMBL" id="CP071696">
    <property type="protein sequence ID" value="QTX03635.1"/>
    <property type="molecule type" value="Genomic_DNA"/>
</dbReference>
<dbReference type="GO" id="GO:0006465">
    <property type="term" value="P:signal peptide processing"/>
    <property type="evidence" value="ECO:0007669"/>
    <property type="project" value="TreeGrafter"/>
</dbReference>
<dbReference type="Proteomes" id="UP000671914">
    <property type="component" value="Chromosome"/>
</dbReference>
<evidence type="ECO:0000313" key="5">
    <source>
        <dbReference type="Proteomes" id="UP000671914"/>
    </source>
</evidence>
<gene>
    <name evidence="4" type="ORF">G127AT_09810</name>
</gene>
<name>A0A975IMN1_9MICO</name>
<dbReference type="InterPro" id="IPR050882">
    <property type="entry name" value="Prepilin_peptidase/N-MTase"/>
</dbReference>
<evidence type="ECO:0000259" key="3">
    <source>
        <dbReference type="Pfam" id="PF01478"/>
    </source>
</evidence>
<organism evidence="4 5">
    <name type="scientific">Agromyces archimandritae</name>
    <dbReference type="NCBI Taxonomy" id="2781962"/>
    <lineage>
        <taxon>Bacteria</taxon>
        <taxon>Bacillati</taxon>
        <taxon>Actinomycetota</taxon>
        <taxon>Actinomycetes</taxon>
        <taxon>Micrococcales</taxon>
        <taxon>Microbacteriaceae</taxon>
        <taxon>Agromyces</taxon>
    </lineage>
</organism>
<feature type="transmembrane region" description="Helical" evidence="2">
    <location>
        <begin position="148"/>
        <end position="181"/>
    </location>
</feature>
<comment type="similarity">
    <text evidence="1">Belongs to the peptidase A24 family.</text>
</comment>
<dbReference type="KEGG" id="aarc:G127AT_09810"/>